<dbReference type="InterPro" id="IPR020479">
    <property type="entry name" value="HD_metazoa"/>
</dbReference>
<dbReference type="PANTHER" id="PTHR24333:SF8">
    <property type="entry name" value="HOMEOBOX PROTEIN CEH-62"/>
    <property type="match status" value="1"/>
</dbReference>
<sequence>MQQLQQKPVKKNAFSIENLAISSVNEVKTETPAYPVIQTTPLVNYPVQEISPRSSIVQAFMKPPVRIFLGESKPTESPRQCPSPIRSDPATTPGRKRRFSDLERFSTSTPKDGSSISSSTEFTDRSLSPRSNISDDDLDGGRRKKARTAFSNDQIHKLEKRFQEQKYLAASERTELAEKLKLSDQQVKTWFQNRRMKEKRQQTNKEEQGRLFPFPTGGVDVSQLHAMGLPYPPPSALRNYPPTSLPMSPNTASLPHNSTPNQQSILPEPGHVMRSGLCPPMMSPMMFPGYPMFGMPPAMAPRVGHRPAMPFPMY</sequence>
<evidence type="ECO:0000256" key="1">
    <source>
        <dbReference type="ARBA" id="ARBA00004123"/>
    </source>
</evidence>
<feature type="compositionally biased region" description="Polar residues" evidence="7">
    <location>
        <begin position="105"/>
        <end position="132"/>
    </location>
</feature>
<keyword evidence="10" id="KW-1185">Reference proteome</keyword>
<feature type="region of interest" description="Disordered" evidence="7">
    <location>
        <begin position="196"/>
        <end position="216"/>
    </location>
</feature>
<accession>A0AAN8PEG8</accession>
<dbReference type="InterPro" id="IPR050848">
    <property type="entry name" value="Homeobox_TF"/>
</dbReference>
<evidence type="ECO:0000313" key="9">
    <source>
        <dbReference type="EMBL" id="KAK6174359.1"/>
    </source>
</evidence>
<evidence type="ECO:0000259" key="8">
    <source>
        <dbReference type="PROSITE" id="PS50071"/>
    </source>
</evidence>
<reference evidence="9 10" key="1">
    <citation type="submission" date="2024-01" db="EMBL/GenBank/DDBJ databases">
        <title>The genome of the rayed Mediterranean limpet Patella caerulea (Linnaeus, 1758).</title>
        <authorList>
            <person name="Anh-Thu Weber A."/>
            <person name="Halstead-Nussloch G."/>
        </authorList>
    </citation>
    <scope>NUCLEOTIDE SEQUENCE [LARGE SCALE GENOMIC DNA]</scope>
    <source>
        <strain evidence="9">AATW-2023a</strain>
        <tissue evidence="9">Whole specimen</tissue>
    </source>
</reference>
<keyword evidence="2 5" id="KW-0238">DNA-binding</keyword>
<dbReference type="InterPro" id="IPR017970">
    <property type="entry name" value="Homeobox_CS"/>
</dbReference>
<evidence type="ECO:0000256" key="7">
    <source>
        <dbReference type="SAM" id="MobiDB-lite"/>
    </source>
</evidence>
<dbReference type="PROSITE" id="PS00027">
    <property type="entry name" value="HOMEOBOX_1"/>
    <property type="match status" value="1"/>
</dbReference>
<evidence type="ECO:0000256" key="4">
    <source>
        <dbReference type="ARBA" id="ARBA00023242"/>
    </source>
</evidence>
<feature type="compositionally biased region" description="Basic and acidic residues" evidence="7">
    <location>
        <begin position="199"/>
        <end position="209"/>
    </location>
</feature>
<organism evidence="9 10">
    <name type="scientific">Patella caerulea</name>
    <name type="common">Rayed Mediterranean limpet</name>
    <dbReference type="NCBI Taxonomy" id="87958"/>
    <lineage>
        <taxon>Eukaryota</taxon>
        <taxon>Metazoa</taxon>
        <taxon>Spiralia</taxon>
        <taxon>Lophotrochozoa</taxon>
        <taxon>Mollusca</taxon>
        <taxon>Gastropoda</taxon>
        <taxon>Patellogastropoda</taxon>
        <taxon>Patelloidea</taxon>
        <taxon>Patellidae</taxon>
        <taxon>Patella</taxon>
    </lineage>
</organism>
<dbReference type="EMBL" id="JAZGQO010000011">
    <property type="protein sequence ID" value="KAK6174359.1"/>
    <property type="molecule type" value="Genomic_DNA"/>
</dbReference>
<evidence type="ECO:0000313" key="10">
    <source>
        <dbReference type="Proteomes" id="UP001347796"/>
    </source>
</evidence>
<evidence type="ECO:0000256" key="2">
    <source>
        <dbReference type="ARBA" id="ARBA00023125"/>
    </source>
</evidence>
<keyword evidence="4 5" id="KW-0539">Nucleus</keyword>
<dbReference type="PRINTS" id="PR00024">
    <property type="entry name" value="HOMEOBOX"/>
</dbReference>
<dbReference type="AlphaFoldDB" id="A0AAN8PEG8"/>
<protein>
    <recommendedName>
        <fullName evidence="8">Homeobox domain-containing protein</fullName>
    </recommendedName>
</protein>
<dbReference type="GO" id="GO:0003677">
    <property type="term" value="F:DNA binding"/>
    <property type="evidence" value="ECO:0007669"/>
    <property type="project" value="UniProtKB-UniRule"/>
</dbReference>
<feature type="domain" description="Homeobox" evidence="8">
    <location>
        <begin position="141"/>
        <end position="201"/>
    </location>
</feature>
<dbReference type="GO" id="GO:0000981">
    <property type="term" value="F:DNA-binding transcription factor activity, RNA polymerase II-specific"/>
    <property type="evidence" value="ECO:0007669"/>
    <property type="project" value="InterPro"/>
</dbReference>
<dbReference type="CDD" id="cd00086">
    <property type="entry name" value="homeodomain"/>
    <property type="match status" value="1"/>
</dbReference>
<keyword evidence="3 5" id="KW-0371">Homeobox</keyword>
<feature type="DNA-binding region" description="Homeobox" evidence="5">
    <location>
        <begin position="143"/>
        <end position="202"/>
    </location>
</feature>
<comment type="subcellular location">
    <subcellularLocation>
        <location evidence="1 5 6">Nucleus</location>
    </subcellularLocation>
</comment>
<dbReference type="PANTHER" id="PTHR24333">
    <property type="entry name" value="HOMEO BOX HB9 LIKE A-RELATED"/>
    <property type="match status" value="1"/>
</dbReference>
<dbReference type="SUPFAM" id="SSF46689">
    <property type="entry name" value="Homeodomain-like"/>
    <property type="match status" value="1"/>
</dbReference>
<proteinExistence type="predicted"/>
<dbReference type="PROSITE" id="PS50071">
    <property type="entry name" value="HOMEOBOX_2"/>
    <property type="match status" value="1"/>
</dbReference>
<comment type="caution">
    <text evidence="9">The sequence shown here is derived from an EMBL/GenBank/DDBJ whole genome shotgun (WGS) entry which is preliminary data.</text>
</comment>
<dbReference type="Pfam" id="PF00046">
    <property type="entry name" value="Homeodomain"/>
    <property type="match status" value="1"/>
</dbReference>
<dbReference type="SMART" id="SM00389">
    <property type="entry name" value="HOX"/>
    <property type="match status" value="1"/>
</dbReference>
<gene>
    <name evidence="9" type="ORF">SNE40_017653</name>
</gene>
<dbReference type="Gene3D" id="1.10.10.60">
    <property type="entry name" value="Homeodomain-like"/>
    <property type="match status" value="1"/>
</dbReference>
<evidence type="ECO:0000256" key="5">
    <source>
        <dbReference type="PROSITE-ProRule" id="PRU00108"/>
    </source>
</evidence>
<feature type="region of interest" description="Disordered" evidence="7">
    <location>
        <begin position="70"/>
        <end position="144"/>
    </location>
</feature>
<name>A0AAN8PEG8_PATCE</name>
<evidence type="ECO:0000256" key="6">
    <source>
        <dbReference type="RuleBase" id="RU000682"/>
    </source>
</evidence>
<dbReference type="Proteomes" id="UP001347796">
    <property type="component" value="Unassembled WGS sequence"/>
</dbReference>
<evidence type="ECO:0000256" key="3">
    <source>
        <dbReference type="ARBA" id="ARBA00023155"/>
    </source>
</evidence>
<dbReference type="InterPro" id="IPR001356">
    <property type="entry name" value="HD"/>
</dbReference>
<dbReference type="InterPro" id="IPR009057">
    <property type="entry name" value="Homeodomain-like_sf"/>
</dbReference>
<dbReference type="GO" id="GO:0005634">
    <property type="term" value="C:nucleus"/>
    <property type="evidence" value="ECO:0007669"/>
    <property type="project" value="UniProtKB-SubCell"/>
</dbReference>